<organism evidence="2 3">
    <name type="scientific">Pseudonocardia thermophila</name>
    <dbReference type="NCBI Taxonomy" id="1848"/>
    <lineage>
        <taxon>Bacteria</taxon>
        <taxon>Bacillati</taxon>
        <taxon>Actinomycetota</taxon>
        <taxon>Actinomycetes</taxon>
        <taxon>Pseudonocardiales</taxon>
        <taxon>Pseudonocardiaceae</taxon>
        <taxon>Pseudonocardia</taxon>
    </lineage>
</organism>
<proteinExistence type="predicted"/>
<dbReference type="Proteomes" id="UP000184363">
    <property type="component" value="Unassembled WGS sequence"/>
</dbReference>
<gene>
    <name evidence="2" type="ORF">SAMN05443637_12046</name>
</gene>
<accession>A0A1M6YIW5</accession>
<protein>
    <submittedName>
        <fullName evidence="2">Uncharacterized protein</fullName>
    </submittedName>
</protein>
<reference evidence="2 3" key="1">
    <citation type="submission" date="2016-11" db="EMBL/GenBank/DDBJ databases">
        <authorList>
            <person name="Jaros S."/>
            <person name="Januszkiewicz K."/>
            <person name="Wedrychowicz H."/>
        </authorList>
    </citation>
    <scope>NUCLEOTIDE SEQUENCE [LARGE SCALE GENOMIC DNA]</scope>
    <source>
        <strain evidence="2 3">DSM 43832</strain>
    </source>
</reference>
<keyword evidence="3" id="KW-1185">Reference proteome</keyword>
<evidence type="ECO:0000313" key="2">
    <source>
        <dbReference type="EMBL" id="SHL18196.1"/>
    </source>
</evidence>
<feature type="region of interest" description="Disordered" evidence="1">
    <location>
        <begin position="1"/>
        <end position="38"/>
    </location>
</feature>
<sequence length="38" mass="3865">MSAPDSSGGDDAAVRIRPAEQRGTPGSPAPEPLDEARC</sequence>
<dbReference type="EMBL" id="FRAP01000020">
    <property type="protein sequence ID" value="SHL18196.1"/>
    <property type="molecule type" value="Genomic_DNA"/>
</dbReference>
<name>A0A1M6YIW5_PSETH</name>
<dbReference type="AlphaFoldDB" id="A0A1M6YIW5"/>
<dbReference type="STRING" id="1848.SAMN05443637_12046"/>
<evidence type="ECO:0000313" key="3">
    <source>
        <dbReference type="Proteomes" id="UP000184363"/>
    </source>
</evidence>
<evidence type="ECO:0000256" key="1">
    <source>
        <dbReference type="SAM" id="MobiDB-lite"/>
    </source>
</evidence>